<reference evidence="2 3" key="1">
    <citation type="journal article" date="2017" name="Gigascience">
        <title>Draft genome of the honey bee ectoparasitic mite, Tropilaelaps mercedesae, is shaped by the parasitic life history.</title>
        <authorList>
            <person name="Dong X."/>
            <person name="Armstrong S.D."/>
            <person name="Xia D."/>
            <person name="Makepeace B.L."/>
            <person name="Darby A.C."/>
            <person name="Kadowaki T."/>
        </authorList>
    </citation>
    <scope>NUCLEOTIDE SEQUENCE [LARGE SCALE GENOMIC DNA]</scope>
    <source>
        <strain evidence="2">Wuxi-XJTLU</strain>
    </source>
</reference>
<evidence type="ECO:0000256" key="1">
    <source>
        <dbReference type="SAM" id="MobiDB-lite"/>
    </source>
</evidence>
<protein>
    <submittedName>
        <fullName evidence="2">Uncharacterized protein</fullName>
    </submittedName>
</protein>
<accession>A0A1V9Y391</accession>
<keyword evidence="3" id="KW-1185">Reference proteome</keyword>
<feature type="compositionally biased region" description="Polar residues" evidence="1">
    <location>
        <begin position="139"/>
        <end position="168"/>
    </location>
</feature>
<sequence length="233" mass="25992">MVPAQNVAALPQIQKETVNLPEKRNEKSQFAPPLRQPPREAIEKSHEVTPKTLQNTSIQAAASGSRVPDIPLTLETDLPPQKIVLALQRQQQIPRTPEDHSVNPSPYTIDWLEAKYSHLLTDSDCDSGIMDVSERGEESNPSGQIRQSQSYMNSQPISYDSIDQNSLKETVIRIPARPKPSFSAPVRKPYKPLSQEVLGSQGTSQVNAHSHPNSQNSWSSQLSHESYSQPQDW</sequence>
<dbReference type="EMBL" id="MNPL01000409">
    <property type="protein sequence ID" value="OQR80048.1"/>
    <property type="molecule type" value="Genomic_DNA"/>
</dbReference>
<gene>
    <name evidence="2" type="ORF">BIW11_05324</name>
</gene>
<comment type="caution">
    <text evidence="2">The sequence shown here is derived from an EMBL/GenBank/DDBJ whole genome shotgun (WGS) entry which is preliminary data.</text>
</comment>
<evidence type="ECO:0000313" key="2">
    <source>
        <dbReference type="EMBL" id="OQR80048.1"/>
    </source>
</evidence>
<proteinExistence type="predicted"/>
<dbReference type="AlphaFoldDB" id="A0A1V9Y391"/>
<dbReference type="Proteomes" id="UP000192247">
    <property type="component" value="Unassembled WGS sequence"/>
</dbReference>
<feature type="region of interest" description="Disordered" evidence="1">
    <location>
        <begin position="1"/>
        <end position="52"/>
    </location>
</feature>
<feature type="region of interest" description="Disordered" evidence="1">
    <location>
        <begin position="127"/>
        <end position="233"/>
    </location>
</feature>
<feature type="compositionally biased region" description="Basic and acidic residues" evidence="1">
    <location>
        <begin position="37"/>
        <end position="49"/>
    </location>
</feature>
<feature type="compositionally biased region" description="Polar residues" evidence="1">
    <location>
        <begin position="197"/>
        <end position="233"/>
    </location>
</feature>
<evidence type="ECO:0000313" key="3">
    <source>
        <dbReference type="Proteomes" id="UP000192247"/>
    </source>
</evidence>
<organism evidence="2 3">
    <name type="scientific">Tropilaelaps mercedesae</name>
    <dbReference type="NCBI Taxonomy" id="418985"/>
    <lineage>
        <taxon>Eukaryota</taxon>
        <taxon>Metazoa</taxon>
        <taxon>Ecdysozoa</taxon>
        <taxon>Arthropoda</taxon>
        <taxon>Chelicerata</taxon>
        <taxon>Arachnida</taxon>
        <taxon>Acari</taxon>
        <taxon>Parasitiformes</taxon>
        <taxon>Mesostigmata</taxon>
        <taxon>Gamasina</taxon>
        <taxon>Dermanyssoidea</taxon>
        <taxon>Laelapidae</taxon>
        <taxon>Tropilaelaps</taxon>
    </lineage>
</organism>
<name>A0A1V9Y391_9ACAR</name>
<dbReference type="InParanoid" id="A0A1V9Y391"/>